<sequence length="955" mass="101174">MLRTIFLFTLLLSSNALFADGSKDLYPSGKTGYRAFLRSSTTTTSSWPFANEGFHYVYANAGERITLASSAQNGGAGRIRLFAPDGSLVVNNTSTGQISNRTAELAGPQLFGQTGGNRYTPIYYTASTDGIYRVEFAGRTASDPSTTITANSNWTQDNSAGIAAWDVSVINTTNTGFVTGRVYTNILNLSNGTSGPNTDGFYGLVYILTKDGYTYRVNNNGNNGLYFTFFVNNDGFIDISTENPVYKSLDQSTPAFLTGKVHNPNNADTAKHITHKIFYTLPSDDLPASAGGAVPGGSTWLKNTVIIPDVTAVQVVGVDGTPGQISNKGGYIKFIGGAQGQYKIVIESTDIPSAFSTRILTGSSISGINNISWDGKDGSGIQLPPGTVPAKVTVQLQGAEVHFPFFDMEYNRQGTIIELLDHTNLNNVISDIVYWNDADVANGTNGSNAPRGQYSDPKNNSHLPPVNSAGISSTTNGHIWGIGGTGTSGQFGDNRSIDTWTFVKGNATMVTTAVTVKTADLKVTEITPNKTTVATGDNLVYTVKVKNEGPSDAEGAPFTFTIPAGLTPQNIQFQGNNCGTEEIPLSYDPATHQYSSRLNLPNGCEITYTVTVNITGSATPGNLQVQAAILRPNDVTDPDATNQSPAIPPTNAEYECTHNGLGGVCNNIRNNNTVGFSAAPVCTEPVNGANFNWSYTAANAPSNPVTETFTQPATNYGFVLDIYGLDNSFNMNINGTPLASQEIEFQSSGTSGINIRFADGDEYETHTPDVWQMSGNSSAPLIRVVISPAGSVSIFGSKTSGGALYPLELYNGNTLNTITWSTIGPNTVVATQNVVGVTSMSGRGYGLNTAPCSCVKPGASGTPDGFGRMGILTKASQTVSNWPKSVPNGYMVLDAASKGLVITHMTTVQRDALVAVNGMLIYNTDLNCVQLYRGSAPGVDTSRTGWNCIKRGCNE</sequence>
<name>A0A1M5CZ58_9FLAO</name>
<reference evidence="5" key="1">
    <citation type="submission" date="2016-11" db="EMBL/GenBank/DDBJ databases">
        <authorList>
            <person name="Varghese N."/>
            <person name="Submissions S."/>
        </authorList>
    </citation>
    <scope>NUCLEOTIDE SEQUENCE [LARGE SCALE GENOMIC DNA]</scope>
    <source>
        <strain evidence="5">YR203</strain>
    </source>
</reference>
<feature type="region of interest" description="Disordered" evidence="1">
    <location>
        <begin position="444"/>
        <end position="470"/>
    </location>
</feature>
<dbReference type="InterPro" id="IPR013783">
    <property type="entry name" value="Ig-like_fold"/>
</dbReference>
<proteinExistence type="predicted"/>
<accession>A0A1M5CZ58</accession>
<dbReference type="Proteomes" id="UP000184108">
    <property type="component" value="Unassembled WGS sequence"/>
</dbReference>
<protein>
    <submittedName>
        <fullName evidence="4">Conserved repeat domain-containing protein</fullName>
    </submittedName>
</protein>
<evidence type="ECO:0000256" key="2">
    <source>
        <dbReference type="SAM" id="SignalP"/>
    </source>
</evidence>
<feature type="domain" description="DUF11" evidence="3">
    <location>
        <begin position="520"/>
        <end position="644"/>
    </location>
</feature>
<evidence type="ECO:0000313" key="4">
    <source>
        <dbReference type="EMBL" id="SHF60018.1"/>
    </source>
</evidence>
<gene>
    <name evidence="4" type="ORF">SAMN02787073_2427</name>
</gene>
<dbReference type="InterPro" id="IPR001434">
    <property type="entry name" value="OmcB-like_DUF11"/>
</dbReference>
<dbReference type="AlphaFoldDB" id="A0A1M5CZ58"/>
<evidence type="ECO:0000259" key="3">
    <source>
        <dbReference type="Pfam" id="PF01345"/>
    </source>
</evidence>
<organism evidence="4 5">
    <name type="scientific">Chryseobacterium vrystaatense</name>
    <dbReference type="NCBI Taxonomy" id="307480"/>
    <lineage>
        <taxon>Bacteria</taxon>
        <taxon>Pseudomonadati</taxon>
        <taxon>Bacteroidota</taxon>
        <taxon>Flavobacteriia</taxon>
        <taxon>Flavobacteriales</taxon>
        <taxon>Weeksellaceae</taxon>
        <taxon>Chryseobacterium group</taxon>
        <taxon>Chryseobacterium</taxon>
    </lineage>
</organism>
<keyword evidence="2" id="KW-0732">Signal</keyword>
<dbReference type="Pfam" id="PF01345">
    <property type="entry name" value="DUF11"/>
    <property type="match status" value="1"/>
</dbReference>
<dbReference type="Gene3D" id="2.60.40.10">
    <property type="entry name" value="Immunoglobulins"/>
    <property type="match status" value="1"/>
</dbReference>
<dbReference type="NCBIfam" id="TIGR01451">
    <property type="entry name" value="B_ant_repeat"/>
    <property type="match status" value="1"/>
</dbReference>
<dbReference type="InterPro" id="IPR047589">
    <property type="entry name" value="DUF11_rpt"/>
</dbReference>
<evidence type="ECO:0000313" key="5">
    <source>
        <dbReference type="Proteomes" id="UP000184108"/>
    </source>
</evidence>
<evidence type="ECO:0000256" key="1">
    <source>
        <dbReference type="SAM" id="MobiDB-lite"/>
    </source>
</evidence>
<dbReference type="EMBL" id="FQVE01000003">
    <property type="protein sequence ID" value="SHF60018.1"/>
    <property type="molecule type" value="Genomic_DNA"/>
</dbReference>
<feature type="chain" id="PRO_5012025012" evidence="2">
    <location>
        <begin position="20"/>
        <end position="955"/>
    </location>
</feature>
<feature type="signal peptide" evidence="2">
    <location>
        <begin position="1"/>
        <end position="19"/>
    </location>
</feature>
<feature type="compositionally biased region" description="Polar residues" evidence="1">
    <location>
        <begin position="444"/>
        <end position="462"/>
    </location>
</feature>